<dbReference type="Pfam" id="PF22660">
    <property type="entry name" value="RS_preATP-grasp-like"/>
    <property type="match status" value="1"/>
</dbReference>
<feature type="binding site" evidence="4">
    <location>
        <begin position="154"/>
        <end position="160"/>
    </location>
    <ligand>
        <name>ATP</name>
        <dbReference type="ChEBI" id="CHEBI:30616"/>
    </ligand>
</feature>
<dbReference type="InterPro" id="IPR054350">
    <property type="entry name" value="PurT/PurK_preATP-grasp"/>
</dbReference>
<evidence type="ECO:0000313" key="7">
    <source>
        <dbReference type="EMBL" id="CEA03710.1"/>
    </source>
</evidence>
<dbReference type="RefSeq" id="WP_035811167.1">
    <property type="nucleotide sequence ID" value="NZ_CCSE01000001.1"/>
</dbReference>
<dbReference type="InterPro" id="IPR003135">
    <property type="entry name" value="ATP-grasp_carboxylate-amine"/>
</dbReference>
<dbReference type="GO" id="GO:0004638">
    <property type="term" value="F:phosphoribosylaminoimidazole carboxylase activity"/>
    <property type="evidence" value="ECO:0007669"/>
    <property type="project" value="InterPro"/>
</dbReference>
<evidence type="ECO:0000256" key="3">
    <source>
        <dbReference type="ARBA" id="ARBA00022840"/>
    </source>
</evidence>
<dbReference type="GO" id="GO:0034028">
    <property type="term" value="F:5-(carboxyamino)imidazole ribonucleotide synthase activity"/>
    <property type="evidence" value="ECO:0007669"/>
    <property type="project" value="UniProtKB-UniRule"/>
</dbReference>
<feature type="binding site" evidence="4">
    <location>
        <begin position="267"/>
        <end position="268"/>
    </location>
    <ligand>
        <name>ATP</name>
        <dbReference type="ChEBI" id="CHEBI:30616"/>
    </ligand>
</feature>
<feature type="binding site" evidence="4">
    <location>
        <position position="192"/>
    </location>
    <ligand>
        <name>ATP</name>
        <dbReference type="ChEBI" id="CHEBI:30616"/>
    </ligand>
</feature>
<keyword evidence="3 4" id="KW-0067">ATP-binding</keyword>
<dbReference type="SUPFAM" id="SSF52440">
    <property type="entry name" value="PreATP-grasp domain"/>
    <property type="match status" value="1"/>
</dbReference>
<organism evidence="7 8">
    <name type="scientific">Jeotgalicoccus saudimassiliensis</name>
    <dbReference type="NCBI Taxonomy" id="1461582"/>
    <lineage>
        <taxon>Bacteria</taxon>
        <taxon>Bacillati</taxon>
        <taxon>Bacillota</taxon>
        <taxon>Bacilli</taxon>
        <taxon>Bacillales</taxon>
        <taxon>Staphylococcaceae</taxon>
        <taxon>Jeotgalicoccus</taxon>
    </lineage>
</organism>
<reference evidence="7 8" key="1">
    <citation type="submission" date="2014-07" db="EMBL/GenBank/DDBJ databases">
        <authorList>
            <person name="Urmite Genomes Urmite Genomes"/>
        </authorList>
    </citation>
    <scope>NUCLEOTIDE SEQUENCE [LARGE SCALE GENOMIC DNA]</scope>
    <source>
        <strain evidence="7 8">13MG44_air</strain>
    </source>
</reference>
<dbReference type="SUPFAM" id="SSF56059">
    <property type="entry name" value="Glutathione synthetase ATP-binding domain-like"/>
    <property type="match status" value="1"/>
</dbReference>
<comment type="function">
    <text evidence="4">Catalyzes the ATP-dependent conversion of 5-aminoimidazole ribonucleotide (AIR) and HCO(3)(-) to N5-carboxyaminoimidazole ribonucleotide (N5-CAIR).</text>
</comment>
<evidence type="ECO:0000256" key="4">
    <source>
        <dbReference type="HAMAP-Rule" id="MF_01928"/>
    </source>
</evidence>
<dbReference type="PANTHER" id="PTHR11609:SF5">
    <property type="entry name" value="PHOSPHORIBOSYLAMINOIMIDAZOLE CARBOXYLASE"/>
    <property type="match status" value="1"/>
</dbReference>
<dbReference type="NCBIfam" id="NF004675">
    <property type="entry name" value="PRK06019.1-1"/>
    <property type="match status" value="1"/>
</dbReference>
<feature type="binding site" evidence="4">
    <location>
        <position position="149"/>
    </location>
    <ligand>
        <name>ATP</name>
        <dbReference type="ChEBI" id="CHEBI:30616"/>
    </ligand>
</feature>
<protein>
    <recommendedName>
        <fullName evidence="4 5">N5-carboxyaminoimidazole ribonucleotide synthase</fullName>
        <shortName evidence="4 5">N5-CAIR synthase</shortName>
        <ecNumber evidence="4 5">6.3.4.18</ecNumber>
    </recommendedName>
    <alternativeName>
        <fullName evidence="4 5">5-(carboxyamino)imidazole ribonucleotide synthetase</fullName>
    </alternativeName>
</protein>
<dbReference type="PROSITE" id="PS50975">
    <property type="entry name" value="ATP_GRASP"/>
    <property type="match status" value="1"/>
</dbReference>
<dbReference type="Gene3D" id="3.40.50.20">
    <property type="match status" value="1"/>
</dbReference>
<dbReference type="GO" id="GO:0046872">
    <property type="term" value="F:metal ion binding"/>
    <property type="evidence" value="ECO:0007669"/>
    <property type="project" value="InterPro"/>
</dbReference>
<proteinExistence type="inferred from homology"/>
<dbReference type="Pfam" id="PF17769">
    <property type="entry name" value="PurK_C"/>
    <property type="match status" value="1"/>
</dbReference>
<evidence type="ECO:0000256" key="1">
    <source>
        <dbReference type="ARBA" id="ARBA00022741"/>
    </source>
</evidence>
<dbReference type="GO" id="GO:0006189">
    <property type="term" value="P:'de novo' IMP biosynthetic process"/>
    <property type="evidence" value="ECO:0007669"/>
    <property type="project" value="UniProtKB-UniRule"/>
</dbReference>
<dbReference type="InterPro" id="IPR013815">
    <property type="entry name" value="ATP_grasp_subdomain_1"/>
</dbReference>
<dbReference type="STRING" id="1461582.BN1048_02182"/>
<dbReference type="HAMAP" id="MF_01928">
    <property type="entry name" value="PurK"/>
    <property type="match status" value="1"/>
</dbReference>
<dbReference type="eggNOG" id="COG0026">
    <property type="taxonomic scope" value="Bacteria"/>
</dbReference>
<keyword evidence="8" id="KW-1185">Reference proteome</keyword>
<dbReference type="GO" id="GO:0005829">
    <property type="term" value="C:cytosol"/>
    <property type="evidence" value="ECO:0007669"/>
    <property type="project" value="TreeGrafter"/>
</dbReference>
<keyword evidence="4 5" id="KW-0436">Ligase</keyword>
<comment type="similarity">
    <text evidence="4 5">Belongs to the PurK/PurT family.</text>
</comment>
<keyword evidence="2 4" id="KW-0658">Purine biosynthesis</keyword>
<comment type="pathway">
    <text evidence="4 5">Purine metabolism; IMP biosynthesis via de novo pathway; 5-amino-1-(5-phospho-D-ribosyl)imidazole-4-carboxylate from 5-amino-1-(5-phospho-D-ribosyl)imidazole (N5-CAIR route): step 1/2.</text>
</comment>
<feature type="binding site" evidence="4">
    <location>
        <position position="215"/>
    </location>
    <ligand>
        <name>ATP</name>
        <dbReference type="ChEBI" id="CHEBI:30616"/>
    </ligand>
</feature>
<evidence type="ECO:0000256" key="5">
    <source>
        <dbReference type="RuleBase" id="RU361200"/>
    </source>
</evidence>
<feature type="binding site" evidence="4">
    <location>
        <position position="109"/>
    </location>
    <ligand>
        <name>ATP</name>
        <dbReference type="ChEBI" id="CHEBI:30616"/>
    </ligand>
</feature>
<name>A0A078MBR0_9STAP</name>
<dbReference type="NCBIfam" id="TIGR01161">
    <property type="entry name" value="purK"/>
    <property type="match status" value="1"/>
</dbReference>
<comment type="subunit">
    <text evidence="4 5">Homodimer.</text>
</comment>
<dbReference type="Pfam" id="PF02222">
    <property type="entry name" value="ATP-grasp"/>
    <property type="match status" value="1"/>
</dbReference>
<dbReference type="Gene3D" id="3.30.1490.20">
    <property type="entry name" value="ATP-grasp fold, A domain"/>
    <property type="match status" value="1"/>
</dbReference>
<keyword evidence="1 4" id="KW-0547">Nucleotide-binding</keyword>
<feature type="domain" description="ATP-grasp" evidence="6">
    <location>
        <begin position="113"/>
        <end position="297"/>
    </location>
</feature>
<comment type="function">
    <text evidence="5">Catalyzes the ATP-dependent conversion of 5-aminoimidazole ribonucleotide (AIR) and HCO(3)- to N5-carboxyaminoimidazole ribonucleotide (N5-CAIR).</text>
</comment>
<feature type="binding site" evidence="4">
    <location>
        <begin position="184"/>
        <end position="187"/>
    </location>
    <ligand>
        <name>ATP</name>
        <dbReference type="ChEBI" id="CHEBI:30616"/>
    </ligand>
</feature>
<dbReference type="AlphaFoldDB" id="A0A078MBR0"/>
<dbReference type="OrthoDB" id="9804625at2"/>
<dbReference type="PANTHER" id="PTHR11609">
    <property type="entry name" value="PURINE BIOSYNTHESIS PROTEIN 6/7, PUR6/7"/>
    <property type="match status" value="1"/>
</dbReference>
<dbReference type="NCBIfam" id="NF004679">
    <property type="entry name" value="PRK06019.1-5"/>
    <property type="match status" value="1"/>
</dbReference>
<evidence type="ECO:0000256" key="2">
    <source>
        <dbReference type="ARBA" id="ARBA00022755"/>
    </source>
</evidence>
<dbReference type="GO" id="GO:0005524">
    <property type="term" value="F:ATP binding"/>
    <property type="evidence" value="ECO:0007669"/>
    <property type="project" value="UniProtKB-UniRule"/>
</dbReference>
<accession>A0A078MBR0</accession>
<dbReference type="Proteomes" id="UP000044136">
    <property type="component" value="Unassembled WGS sequence"/>
</dbReference>
<dbReference type="HOGENOM" id="CLU_011534_0_1_9"/>
<dbReference type="EC" id="6.3.4.18" evidence="4 5"/>
<evidence type="ECO:0000259" key="6">
    <source>
        <dbReference type="PROSITE" id="PS50975"/>
    </source>
</evidence>
<dbReference type="InterPro" id="IPR005875">
    <property type="entry name" value="PurK"/>
</dbReference>
<comment type="catalytic activity">
    <reaction evidence="4 5">
        <text>5-amino-1-(5-phospho-beta-D-ribosyl)imidazole + hydrogencarbonate + ATP = 5-carboxyamino-1-(5-phospho-D-ribosyl)imidazole + ADP + phosphate + 2 H(+)</text>
        <dbReference type="Rhea" id="RHEA:19317"/>
        <dbReference type="ChEBI" id="CHEBI:15378"/>
        <dbReference type="ChEBI" id="CHEBI:17544"/>
        <dbReference type="ChEBI" id="CHEBI:30616"/>
        <dbReference type="ChEBI" id="CHEBI:43474"/>
        <dbReference type="ChEBI" id="CHEBI:58730"/>
        <dbReference type="ChEBI" id="CHEBI:137981"/>
        <dbReference type="ChEBI" id="CHEBI:456216"/>
        <dbReference type="EC" id="6.3.4.18"/>
    </reaction>
</comment>
<evidence type="ECO:0000313" key="8">
    <source>
        <dbReference type="Proteomes" id="UP000044136"/>
    </source>
</evidence>
<dbReference type="InterPro" id="IPR011054">
    <property type="entry name" value="Rudment_hybrid_motif"/>
</dbReference>
<dbReference type="UniPathway" id="UPA00074">
    <property type="reaction ID" value="UER00942"/>
</dbReference>
<dbReference type="InterPro" id="IPR011761">
    <property type="entry name" value="ATP-grasp"/>
</dbReference>
<dbReference type="Gene3D" id="3.30.470.20">
    <property type="entry name" value="ATP-grasp fold, B domain"/>
    <property type="match status" value="1"/>
</dbReference>
<gene>
    <name evidence="4 5 7" type="primary">purK</name>
    <name evidence="7" type="ORF">BN1048_02182</name>
</gene>
<dbReference type="EMBL" id="CCSE01000001">
    <property type="protein sequence ID" value="CEA03710.1"/>
    <property type="molecule type" value="Genomic_DNA"/>
</dbReference>
<dbReference type="InterPro" id="IPR040686">
    <property type="entry name" value="PurK_C"/>
</dbReference>
<sequence>MTLSKRLYPPAVIGIIGGGQLGKMLAQSAQRMGYKVAVLDPSEDAPARSVCHTFIHADFSDEDALIRLSDMSDVVTYEFENIDAHILRNLVSDYYVPQGAETVLTLQNRTAEKNAVKASGARVVPFENISSTDDIKAFADKHSYPLIVKTTTGGYDGKGQYYLETAEDLADENIPFSDTEFIVEKYIGLDREVSLTAARSAGGEIVYFPLQENLHRDQVLYRTIAPARVDYFEEAKAEAEKIMNAMLFVGVFTIEFFIDKNGELYVNEIAPRPHNSAHYTIEACNISQFDAHILSVTNQPLPEVYQHKDAIMMNLLGEDLDRLDLELFDYSEWNVHLYGKSDRKPARKMGHVTILTDDIDAEIVKLKKNFEKETQ</sequence>
<dbReference type="SUPFAM" id="SSF51246">
    <property type="entry name" value="Rudiment single hybrid motif"/>
    <property type="match status" value="1"/>
</dbReference>
<dbReference type="InterPro" id="IPR016185">
    <property type="entry name" value="PreATP-grasp_dom_sf"/>
</dbReference>